<evidence type="ECO:0000256" key="3">
    <source>
        <dbReference type="PIRSR" id="PIRSR623088-1"/>
    </source>
</evidence>
<keyword evidence="7" id="KW-1185">Reference proteome</keyword>
<dbReference type="CDD" id="cd00077">
    <property type="entry name" value="HDc"/>
    <property type="match status" value="1"/>
</dbReference>
<dbReference type="InterPro" id="IPR002073">
    <property type="entry name" value="PDEase_catalytic_dom"/>
</dbReference>
<gene>
    <name evidence="6" type="ORF">NP493_924g02067</name>
</gene>
<dbReference type="InterPro" id="IPR023174">
    <property type="entry name" value="PDEase_CS"/>
</dbReference>
<sequence>MLSLLEHMYHELGLVKEFNMNKVTLKRWLLCVQENYRNNPFHNFRHCFCVTQMMYGVIHKSGLLDRLSREDIAILITSCVCHDLDHPGYNNTYQINAKTELAIRYNDISPLENHHCAVAFQILSNPETNIFSNVDQVTFKRIRSGMITLILATDMARHGEILANFKDKIDTFDFTKDEHLTSVSDEIPSCRASTGSDLLQYKNNEMSNVTASSQVRYVYDMNTLIMR</sequence>
<dbReference type="PANTHER" id="PTHR11347">
    <property type="entry name" value="CYCLIC NUCLEOTIDE PHOSPHODIESTERASE"/>
    <property type="match status" value="1"/>
</dbReference>
<evidence type="ECO:0000259" key="5">
    <source>
        <dbReference type="PROSITE" id="PS51845"/>
    </source>
</evidence>
<comment type="caution">
    <text evidence="6">The sequence shown here is derived from an EMBL/GenBank/DDBJ whole genome shotgun (WGS) entry which is preliminary data.</text>
</comment>
<feature type="binding site" evidence="4">
    <location>
        <position position="83"/>
    </location>
    <ligand>
        <name>Zn(2+)</name>
        <dbReference type="ChEBI" id="CHEBI:29105"/>
        <label>1</label>
    </ligand>
</feature>
<keyword evidence="2" id="KW-0378">Hydrolase</keyword>
<dbReference type="Proteomes" id="UP001209878">
    <property type="component" value="Unassembled WGS sequence"/>
</dbReference>
<dbReference type="PRINTS" id="PR00387">
    <property type="entry name" value="PDIESTERASE1"/>
</dbReference>
<dbReference type="PROSITE" id="PS51845">
    <property type="entry name" value="PDEASE_I_2"/>
    <property type="match status" value="1"/>
</dbReference>
<feature type="binding site" evidence="4">
    <location>
        <position position="46"/>
    </location>
    <ligand>
        <name>Zn(2+)</name>
        <dbReference type="ChEBI" id="CHEBI:29105"/>
        <label>1</label>
    </ligand>
</feature>
<evidence type="ECO:0000256" key="1">
    <source>
        <dbReference type="ARBA" id="ARBA00022723"/>
    </source>
</evidence>
<evidence type="ECO:0000256" key="4">
    <source>
        <dbReference type="PIRSR" id="PIRSR623088-3"/>
    </source>
</evidence>
<dbReference type="InterPro" id="IPR003607">
    <property type="entry name" value="HD/PDEase_dom"/>
</dbReference>
<name>A0AAD9KLF9_RIDPI</name>
<evidence type="ECO:0000256" key="2">
    <source>
        <dbReference type="ARBA" id="ARBA00022801"/>
    </source>
</evidence>
<feature type="active site" description="Proton donor" evidence="3">
    <location>
        <position position="42"/>
    </location>
</feature>
<dbReference type="EMBL" id="JAODUO010000924">
    <property type="protein sequence ID" value="KAK2172860.1"/>
    <property type="molecule type" value="Genomic_DNA"/>
</dbReference>
<protein>
    <recommendedName>
        <fullName evidence="5">PDEase domain-containing protein</fullName>
    </recommendedName>
</protein>
<dbReference type="AlphaFoldDB" id="A0AAD9KLF9"/>
<dbReference type="InterPro" id="IPR023088">
    <property type="entry name" value="PDEase"/>
</dbReference>
<evidence type="ECO:0000313" key="7">
    <source>
        <dbReference type="Proteomes" id="UP001209878"/>
    </source>
</evidence>
<dbReference type="SUPFAM" id="SSF109604">
    <property type="entry name" value="HD-domain/PDEase-like"/>
    <property type="match status" value="1"/>
</dbReference>
<reference evidence="6" key="1">
    <citation type="journal article" date="2023" name="Mol. Biol. Evol.">
        <title>Third-Generation Sequencing Reveals the Adaptive Role of the Epigenome in Three Deep-Sea Polychaetes.</title>
        <authorList>
            <person name="Perez M."/>
            <person name="Aroh O."/>
            <person name="Sun Y."/>
            <person name="Lan Y."/>
            <person name="Juniper S.K."/>
            <person name="Young C.R."/>
            <person name="Angers B."/>
            <person name="Qian P.Y."/>
        </authorList>
    </citation>
    <scope>NUCLEOTIDE SEQUENCE</scope>
    <source>
        <strain evidence="6">R07B-5</strain>
    </source>
</reference>
<dbReference type="Pfam" id="PF00233">
    <property type="entry name" value="PDEase_I"/>
    <property type="match status" value="1"/>
</dbReference>
<accession>A0AAD9KLF9</accession>
<organism evidence="6 7">
    <name type="scientific">Ridgeia piscesae</name>
    <name type="common">Tubeworm</name>
    <dbReference type="NCBI Taxonomy" id="27915"/>
    <lineage>
        <taxon>Eukaryota</taxon>
        <taxon>Metazoa</taxon>
        <taxon>Spiralia</taxon>
        <taxon>Lophotrochozoa</taxon>
        <taxon>Annelida</taxon>
        <taxon>Polychaeta</taxon>
        <taxon>Sedentaria</taxon>
        <taxon>Canalipalpata</taxon>
        <taxon>Sabellida</taxon>
        <taxon>Siboglinidae</taxon>
        <taxon>Ridgeia</taxon>
    </lineage>
</organism>
<proteinExistence type="predicted"/>
<dbReference type="Gene3D" id="1.10.1300.10">
    <property type="entry name" value="3'5'-cyclic nucleotide phosphodiesterase, catalytic domain"/>
    <property type="match status" value="1"/>
</dbReference>
<feature type="binding site" evidence="4">
    <location>
        <position position="83"/>
    </location>
    <ligand>
        <name>Zn(2+)</name>
        <dbReference type="ChEBI" id="CHEBI:29105"/>
        <label>2</label>
    </ligand>
</feature>
<evidence type="ECO:0000313" key="6">
    <source>
        <dbReference type="EMBL" id="KAK2172860.1"/>
    </source>
</evidence>
<dbReference type="GO" id="GO:0007165">
    <property type="term" value="P:signal transduction"/>
    <property type="evidence" value="ECO:0007669"/>
    <property type="project" value="InterPro"/>
</dbReference>
<dbReference type="GO" id="GO:0004114">
    <property type="term" value="F:3',5'-cyclic-nucleotide phosphodiesterase activity"/>
    <property type="evidence" value="ECO:0007669"/>
    <property type="project" value="InterPro"/>
</dbReference>
<keyword evidence="1 4" id="KW-0479">Metal-binding</keyword>
<dbReference type="PROSITE" id="PS00126">
    <property type="entry name" value="PDEASE_I_1"/>
    <property type="match status" value="1"/>
</dbReference>
<feature type="binding site" evidence="4">
    <location>
        <position position="82"/>
    </location>
    <ligand>
        <name>Zn(2+)</name>
        <dbReference type="ChEBI" id="CHEBI:29105"/>
        <label>1</label>
    </ligand>
</feature>
<dbReference type="InterPro" id="IPR036971">
    <property type="entry name" value="PDEase_catalytic_dom_sf"/>
</dbReference>
<feature type="domain" description="PDEase" evidence="5">
    <location>
        <begin position="1"/>
        <end position="227"/>
    </location>
</feature>
<dbReference type="GO" id="GO:0046872">
    <property type="term" value="F:metal ion binding"/>
    <property type="evidence" value="ECO:0007669"/>
    <property type="project" value="UniProtKB-KW"/>
</dbReference>